<keyword evidence="2" id="KW-1003">Cell membrane</keyword>
<keyword evidence="3 7" id="KW-0812">Transmembrane</keyword>
<proteinExistence type="predicted"/>
<feature type="transmembrane region" description="Helical" evidence="7">
    <location>
        <begin position="188"/>
        <end position="206"/>
    </location>
</feature>
<protein>
    <submittedName>
        <fullName evidence="9">Phosphatase PAP2 family protein</fullName>
    </submittedName>
</protein>
<sequence length="223" mass="25037">MSMKVIPRRLWLVAGAFLVFVMVVSCLVWLARTVQAGQLLWFDEPLMYWIHAQSSQGVTSVLTLATRIGGGVGVAVMTAVLTGWLVYRRSYGRAWFAVLSIAGAGVLNVWLKLLFERTRPDFWQHLVYETSYSFPSGHAMGSSALLLVCVFLAWRTRWRWWLVCGGSIFVLLVGVSRMYLGVHYPSDILAGWLVSLLWVSTLYGILYGHTKRKTMSGHASSIT</sequence>
<keyword evidence="4" id="KW-0378">Hydrolase</keyword>
<evidence type="ECO:0000259" key="8">
    <source>
        <dbReference type="SMART" id="SM00014"/>
    </source>
</evidence>
<dbReference type="Proteomes" id="UP001059824">
    <property type="component" value="Chromosome"/>
</dbReference>
<evidence type="ECO:0000256" key="5">
    <source>
        <dbReference type="ARBA" id="ARBA00022989"/>
    </source>
</evidence>
<organism evidence="9 10">
    <name type="scientific">Candidatus Mycosynbacter amalyticus</name>
    <dbReference type="NCBI Taxonomy" id="2665156"/>
    <lineage>
        <taxon>Bacteria</taxon>
        <taxon>Candidatus Saccharimonadota</taxon>
        <taxon>Candidatus Saccharimonadota incertae sedis</taxon>
        <taxon>Candidatus Mycosynbacter</taxon>
    </lineage>
</organism>
<evidence type="ECO:0000256" key="3">
    <source>
        <dbReference type="ARBA" id="ARBA00022692"/>
    </source>
</evidence>
<reference evidence="9" key="1">
    <citation type="journal article" date="2021" name="Nat. Microbiol.">
        <title>Cocultivation of an ultrasmall environmental parasitic bacterium with lytic ability against bacteria associated with wastewater foams.</title>
        <authorList>
            <person name="Batinovic S."/>
            <person name="Rose J.J.A."/>
            <person name="Ratcliffe J."/>
            <person name="Seviour R.J."/>
            <person name="Petrovski S."/>
        </authorList>
    </citation>
    <scope>NUCLEOTIDE SEQUENCE</scope>
    <source>
        <strain evidence="9">JR1</strain>
    </source>
</reference>
<dbReference type="PANTHER" id="PTHR14969:SF62">
    <property type="entry name" value="DECAPRENYLPHOSPHORYL-5-PHOSPHORIBOSE PHOSPHATASE RV3807C-RELATED"/>
    <property type="match status" value="1"/>
</dbReference>
<feature type="transmembrane region" description="Helical" evidence="7">
    <location>
        <begin position="60"/>
        <end position="87"/>
    </location>
</feature>
<evidence type="ECO:0000313" key="9">
    <source>
        <dbReference type="EMBL" id="QHN43216.1"/>
    </source>
</evidence>
<comment type="subcellular location">
    <subcellularLocation>
        <location evidence="1">Cell membrane</location>
        <topology evidence="1">Multi-pass membrane protein</topology>
    </subcellularLocation>
</comment>
<feature type="transmembrane region" description="Helical" evidence="7">
    <location>
        <begin position="135"/>
        <end position="154"/>
    </location>
</feature>
<dbReference type="KEGG" id="mama:GII36_05195"/>
<dbReference type="SMART" id="SM00014">
    <property type="entry name" value="acidPPc"/>
    <property type="match status" value="1"/>
</dbReference>
<dbReference type="SUPFAM" id="SSF48317">
    <property type="entry name" value="Acid phosphatase/Vanadium-dependent haloperoxidase"/>
    <property type="match status" value="1"/>
</dbReference>
<evidence type="ECO:0000256" key="7">
    <source>
        <dbReference type="SAM" id="Phobius"/>
    </source>
</evidence>
<keyword evidence="5 7" id="KW-1133">Transmembrane helix</keyword>
<dbReference type="EMBL" id="CP045921">
    <property type="protein sequence ID" value="QHN43216.1"/>
    <property type="molecule type" value="Genomic_DNA"/>
</dbReference>
<dbReference type="GO" id="GO:0005886">
    <property type="term" value="C:plasma membrane"/>
    <property type="evidence" value="ECO:0007669"/>
    <property type="project" value="UniProtKB-SubCell"/>
</dbReference>
<dbReference type="Pfam" id="PF01569">
    <property type="entry name" value="PAP2"/>
    <property type="match status" value="1"/>
</dbReference>
<feature type="transmembrane region" description="Helical" evidence="7">
    <location>
        <begin position="94"/>
        <end position="115"/>
    </location>
</feature>
<dbReference type="InterPro" id="IPR036938">
    <property type="entry name" value="PAP2/HPO_sf"/>
</dbReference>
<dbReference type="Gene3D" id="1.20.144.10">
    <property type="entry name" value="Phosphatidic acid phosphatase type 2/haloperoxidase"/>
    <property type="match status" value="2"/>
</dbReference>
<dbReference type="PANTHER" id="PTHR14969">
    <property type="entry name" value="SPHINGOSINE-1-PHOSPHATE PHOSPHOHYDROLASE"/>
    <property type="match status" value="1"/>
</dbReference>
<dbReference type="RefSeq" id="WP_260763175.1">
    <property type="nucleotide sequence ID" value="NZ_CP045921.1"/>
</dbReference>
<evidence type="ECO:0000256" key="2">
    <source>
        <dbReference type="ARBA" id="ARBA00022475"/>
    </source>
</evidence>
<dbReference type="InterPro" id="IPR000326">
    <property type="entry name" value="PAP2/HPO"/>
</dbReference>
<dbReference type="PROSITE" id="PS51257">
    <property type="entry name" value="PROKAR_LIPOPROTEIN"/>
    <property type="match status" value="1"/>
</dbReference>
<dbReference type="AlphaFoldDB" id="A0A857MKX6"/>
<evidence type="ECO:0000256" key="4">
    <source>
        <dbReference type="ARBA" id="ARBA00022801"/>
    </source>
</evidence>
<feature type="domain" description="Phosphatidic acid phosphatase type 2/haloperoxidase" evidence="8">
    <location>
        <begin position="91"/>
        <end position="203"/>
    </location>
</feature>
<keyword evidence="10" id="KW-1185">Reference proteome</keyword>
<feature type="transmembrane region" description="Helical" evidence="7">
    <location>
        <begin position="161"/>
        <end position="182"/>
    </location>
</feature>
<gene>
    <name evidence="9" type="ORF">GII36_05195</name>
</gene>
<evidence type="ECO:0000256" key="6">
    <source>
        <dbReference type="ARBA" id="ARBA00023136"/>
    </source>
</evidence>
<keyword evidence="6 7" id="KW-0472">Membrane</keyword>
<evidence type="ECO:0000313" key="10">
    <source>
        <dbReference type="Proteomes" id="UP001059824"/>
    </source>
</evidence>
<evidence type="ECO:0000256" key="1">
    <source>
        <dbReference type="ARBA" id="ARBA00004651"/>
    </source>
</evidence>
<dbReference type="GO" id="GO:0016787">
    <property type="term" value="F:hydrolase activity"/>
    <property type="evidence" value="ECO:0007669"/>
    <property type="project" value="UniProtKB-KW"/>
</dbReference>
<accession>A0A857MKX6</accession>
<name>A0A857MKX6_9BACT</name>
<dbReference type="CDD" id="cd03392">
    <property type="entry name" value="PAP2_like_2"/>
    <property type="match status" value="1"/>
</dbReference>